<gene>
    <name evidence="1" type="ORF">MtrunA17_Chr8g0345641</name>
</gene>
<reference evidence="2" key="1">
    <citation type="journal article" date="2018" name="Nat. Plants">
        <title>Whole-genome landscape of Medicago truncatula symbiotic genes.</title>
        <authorList>
            <person name="Pecrix Y."/>
            <person name="Staton S.E."/>
            <person name="Sallet E."/>
            <person name="Lelandais-Briere C."/>
            <person name="Moreau S."/>
            <person name="Carrere S."/>
            <person name="Blein T."/>
            <person name="Jardinaud M.F."/>
            <person name="Latrasse D."/>
            <person name="Zouine M."/>
            <person name="Zahm M."/>
            <person name="Kreplak J."/>
            <person name="Mayjonade B."/>
            <person name="Satge C."/>
            <person name="Perez M."/>
            <person name="Cauet S."/>
            <person name="Marande W."/>
            <person name="Chantry-Darmon C."/>
            <person name="Lopez-Roques C."/>
            <person name="Bouchez O."/>
            <person name="Berard A."/>
            <person name="Debelle F."/>
            <person name="Munos S."/>
            <person name="Bendahmane A."/>
            <person name="Berges H."/>
            <person name="Niebel A."/>
            <person name="Buitink J."/>
            <person name="Frugier F."/>
            <person name="Benhamed M."/>
            <person name="Crespi M."/>
            <person name="Gouzy J."/>
            <person name="Gamas P."/>
        </authorList>
    </citation>
    <scope>NUCLEOTIDE SEQUENCE [LARGE SCALE GENOMIC DNA]</scope>
    <source>
        <strain evidence="2">cv. Jemalong A17</strain>
    </source>
</reference>
<sequence length="123" mass="13698">MTRISKVSKKVINRTSAGVNVLEPSSHHSQHSQSPILNFLCSQLLKLLRRTTSPTKWIKPKSTRVSYISSCELVVWKDRVSVDTTWIEDVSPPSTLGPTDENELNYEECGGVCEILLLSSSVP</sequence>
<organism evidence="1 2">
    <name type="scientific">Medicago truncatula</name>
    <name type="common">Barrel medic</name>
    <name type="synonym">Medicago tribuloides</name>
    <dbReference type="NCBI Taxonomy" id="3880"/>
    <lineage>
        <taxon>Eukaryota</taxon>
        <taxon>Viridiplantae</taxon>
        <taxon>Streptophyta</taxon>
        <taxon>Embryophyta</taxon>
        <taxon>Tracheophyta</taxon>
        <taxon>Spermatophyta</taxon>
        <taxon>Magnoliopsida</taxon>
        <taxon>eudicotyledons</taxon>
        <taxon>Gunneridae</taxon>
        <taxon>Pentapetalae</taxon>
        <taxon>rosids</taxon>
        <taxon>fabids</taxon>
        <taxon>Fabales</taxon>
        <taxon>Fabaceae</taxon>
        <taxon>Papilionoideae</taxon>
        <taxon>50 kb inversion clade</taxon>
        <taxon>NPAAA clade</taxon>
        <taxon>Hologalegina</taxon>
        <taxon>IRL clade</taxon>
        <taxon>Trifolieae</taxon>
        <taxon>Medicago</taxon>
    </lineage>
</organism>
<evidence type="ECO:0000313" key="1">
    <source>
        <dbReference type="EMBL" id="RHN39607.1"/>
    </source>
</evidence>
<name>A0A396GLH1_MEDTR</name>
<proteinExistence type="predicted"/>
<dbReference type="Proteomes" id="UP000265566">
    <property type="component" value="Chromosome 8"/>
</dbReference>
<evidence type="ECO:0000313" key="2">
    <source>
        <dbReference type="Proteomes" id="UP000265566"/>
    </source>
</evidence>
<dbReference type="EMBL" id="PSQE01000008">
    <property type="protein sequence ID" value="RHN39607.1"/>
    <property type="molecule type" value="Genomic_DNA"/>
</dbReference>
<protein>
    <submittedName>
        <fullName evidence="1">Uncharacterized protein</fullName>
    </submittedName>
</protein>
<dbReference type="AlphaFoldDB" id="A0A396GLH1"/>
<accession>A0A396GLH1</accession>
<comment type="caution">
    <text evidence="1">The sequence shown here is derived from an EMBL/GenBank/DDBJ whole genome shotgun (WGS) entry which is preliminary data.</text>
</comment>
<dbReference type="Gramene" id="rna45646">
    <property type="protein sequence ID" value="RHN39607.1"/>
    <property type="gene ID" value="gene45646"/>
</dbReference>